<dbReference type="Proteomes" id="UP000247702">
    <property type="component" value="Unassembled WGS sequence"/>
</dbReference>
<dbReference type="EMBL" id="BEXD01003991">
    <property type="protein sequence ID" value="GBC05181.1"/>
    <property type="molecule type" value="Genomic_DNA"/>
</dbReference>
<reference evidence="2" key="2">
    <citation type="submission" date="2019-10" db="EMBL/GenBank/DDBJ databases">
        <title>Conservation and host-specific expression of non-tandemly repeated heterogenous ribosome RNA gene in arbuscular mycorrhizal fungi.</title>
        <authorList>
            <person name="Maeda T."/>
            <person name="Kobayashi Y."/>
            <person name="Nakagawa T."/>
            <person name="Ezawa T."/>
            <person name="Yamaguchi K."/>
            <person name="Bino T."/>
            <person name="Nishimoto Y."/>
            <person name="Shigenobu S."/>
            <person name="Kawaguchi M."/>
        </authorList>
    </citation>
    <scope>NUCLEOTIDE SEQUENCE</scope>
    <source>
        <strain evidence="2">HR1</strain>
    </source>
</reference>
<dbReference type="OrthoDB" id="2403661at2759"/>
<gene>
    <name evidence="2" type="ORF">RCL2_000363600</name>
    <name evidence="1" type="ORF">RclHR1_06080010</name>
</gene>
<accession>A0A2Z6RSF1</accession>
<protein>
    <submittedName>
        <fullName evidence="1">Uncharacterized protein</fullName>
    </submittedName>
</protein>
<dbReference type="Proteomes" id="UP000615446">
    <property type="component" value="Unassembled WGS sequence"/>
</dbReference>
<reference evidence="1 3" key="1">
    <citation type="submission" date="2017-11" db="EMBL/GenBank/DDBJ databases">
        <title>The genome of Rhizophagus clarus HR1 reveals common genetic basis of auxotrophy among arbuscular mycorrhizal fungi.</title>
        <authorList>
            <person name="Kobayashi Y."/>
        </authorList>
    </citation>
    <scope>NUCLEOTIDE SEQUENCE [LARGE SCALE GENOMIC DNA]</scope>
    <source>
        <strain evidence="1 3">HR1</strain>
    </source>
</reference>
<evidence type="ECO:0000313" key="3">
    <source>
        <dbReference type="Proteomes" id="UP000247702"/>
    </source>
</evidence>
<dbReference type="AlphaFoldDB" id="A0A2Z6RSF1"/>
<evidence type="ECO:0000313" key="1">
    <source>
        <dbReference type="EMBL" id="GBC05181.1"/>
    </source>
</evidence>
<sequence>MDLYISKEYGSRYLAVRDLGISATNASKKVMRRGWVNREEVSVALPNIFDEIIPCIRKIDTANFVVIDKPEYDLVLRSVWLMYTGYAINKHQNPPQYVNKPKEIEEQEREKSQYRCRKNFWELLLSLHTIYELLFPKFIATDSNGEVILTKFFKHHKILDLSEYYNSEYTETESSNSETDFSDFKTDLENNMPCPIIYNQVFYYDSALNEIFGQIL</sequence>
<keyword evidence="3" id="KW-1185">Reference proteome</keyword>
<proteinExistence type="predicted"/>
<organism evidence="1 3">
    <name type="scientific">Rhizophagus clarus</name>
    <dbReference type="NCBI Taxonomy" id="94130"/>
    <lineage>
        <taxon>Eukaryota</taxon>
        <taxon>Fungi</taxon>
        <taxon>Fungi incertae sedis</taxon>
        <taxon>Mucoromycota</taxon>
        <taxon>Glomeromycotina</taxon>
        <taxon>Glomeromycetes</taxon>
        <taxon>Glomerales</taxon>
        <taxon>Glomeraceae</taxon>
        <taxon>Rhizophagus</taxon>
    </lineage>
</organism>
<comment type="caution">
    <text evidence="1">The sequence shown here is derived from an EMBL/GenBank/DDBJ whole genome shotgun (WGS) entry which is preliminary data.</text>
</comment>
<dbReference type="EMBL" id="BLAL01000019">
    <property type="protein sequence ID" value="GES76230.1"/>
    <property type="molecule type" value="Genomic_DNA"/>
</dbReference>
<evidence type="ECO:0000313" key="2">
    <source>
        <dbReference type="EMBL" id="GES76230.1"/>
    </source>
</evidence>
<name>A0A2Z6RSF1_9GLOM</name>